<evidence type="ECO:0000256" key="4">
    <source>
        <dbReference type="ARBA" id="ARBA00022692"/>
    </source>
</evidence>
<dbReference type="Proteomes" id="UP001597362">
    <property type="component" value="Unassembled WGS sequence"/>
</dbReference>
<feature type="transmembrane region" description="Helical" evidence="7">
    <location>
        <begin position="70"/>
        <end position="97"/>
    </location>
</feature>
<feature type="transmembrane region" description="Helical" evidence="7">
    <location>
        <begin position="256"/>
        <end position="276"/>
    </location>
</feature>
<comment type="caution">
    <text evidence="9">The sequence shown here is derived from an EMBL/GenBank/DDBJ whole genome shotgun (WGS) entry which is preliminary data.</text>
</comment>
<dbReference type="InterPro" id="IPR000515">
    <property type="entry name" value="MetI-like"/>
</dbReference>
<protein>
    <submittedName>
        <fullName evidence="9">Carbohydrate ABC transporter permease</fullName>
    </submittedName>
</protein>
<comment type="subcellular location">
    <subcellularLocation>
        <location evidence="1 7">Cell membrane</location>
        <topology evidence="1 7">Multi-pass membrane protein</topology>
    </subcellularLocation>
</comment>
<evidence type="ECO:0000256" key="5">
    <source>
        <dbReference type="ARBA" id="ARBA00022989"/>
    </source>
</evidence>
<dbReference type="PROSITE" id="PS50928">
    <property type="entry name" value="ABC_TM1"/>
    <property type="match status" value="1"/>
</dbReference>
<dbReference type="Gene3D" id="1.10.3720.10">
    <property type="entry name" value="MetI-like"/>
    <property type="match status" value="1"/>
</dbReference>
<feature type="transmembrane region" description="Helical" evidence="7">
    <location>
        <begin position="12"/>
        <end position="35"/>
    </location>
</feature>
<keyword evidence="10" id="KW-1185">Reference proteome</keyword>
<evidence type="ECO:0000256" key="6">
    <source>
        <dbReference type="ARBA" id="ARBA00023136"/>
    </source>
</evidence>
<dbReference type="EMBL" id="JBHUHO010000031">
    <property type="protein sequence ID" value="MFD2116614.1"/>
    <property type="molecule type" value="Genomic_DNA"/>
</dbReference>
<keyword evidence="4 7" id="KW-0812">Transmembrane</keyword>
<dbReference type="PANTHER" id="PTHR43744">
    <property type="entry name" value="ABC TRANSPORTER PERMEASE PROTEIN MG189-RELATED-RELATED"/>
    <property type="match status" value="1"/>
</dbReference>
<evidence type="ECO:0000256" key="2">
    <source>
        <dbReference type="ARBA" id="ARBA00022448"/>
    </source>
</evidence>
<accession>A0ABW4YMC1</accession>
<evidence type="ECO:0000256" key="1">
    <source>
        <dbReference type="ARBA" id="ARBA00004651"/>
    </source>
</evidence>
<feature type="transmembrane region" description="Helical" evidence="7">
    <location>
        <begin position="109"/>
        <end position="128"/>
    </location>
</feature>
<feature type="transmembrane region" description="Helical" evidence="7">
    <location>
        <begin position="182"/>
        <end position="204"/>
    </location>
</feature>
<evidence type="ECO:0000256" key="7">
    <source>
        <dbReference type="RuleBase" id="RU363032"/>
    </source>
</evidence>
<keyword evidence="2 7" id="KW-0813">Transport</keyword>
<gene>
    <name evidence="9" type="ORF">ACFSJH_12855</name>
</gene>
<proteinExistence type="inferred from homology"/>
<evidence type="ECO:0000256" key="3">
    <source>
        <dbReference type="ARBA" id="ARBA00022475"/>
    </source>
</evidence>
<keyword evidence="3" id="KW-1003">Cell membrane</keyword>
<reference evidence="10" key="1">
    <citation type="journal article" date="2019" name="Int. J. Syst. Evol. Microbiol.">
        <title>The Global Catalogue of Microorganisms (GCM) 10K type strain sequencing project: providing services to taxonomists for standard genome sequencing and annotation.</title>
        <authorList>
            <consortium name="The Broad Institute Genomics Platform"/>
            <consortium name="The Broad Institute Genome Sequencing Center for Infectious Disease"/>
            <person name="Wu L."/>
            <person name="Ma J."/>
        </authorList>
    </citation>
    <scope>NUCLEOTIDE SEQUENCE [LARGE SCALE GENOMIC DNA]</scope>
    <source>
        <strain evidence="10">GH52</strain>
    </source>
</reference>
<dbReference type="SUPFAM" id="SSF161098">
    <property type="entry name" value="MetI-like"/>
    <property type="match status" value="1"/>
</dbReference>
<comment type="similarity">
    <text evidence="7">Belongs to the binding-protein-dependent transport system permease family.</text>
</comment>
<dbReference type="CDD" id="cd06261">
    <property type="entry name" value="TM_PBP2"/>
    <property type="match status" value="1"/>
</dbReference>
<keyword evidence="5 7" id="KW-1133">Transmembrane helix</keyword>
<dbReference type="RefSeq" id="WP_377772982.1">
    <property type="nucleotide sequence ID" value="NZ_JBHUHO010000031.1"/>
</dbReference>
<organism evidence="9 10">
    <name type="scientific">Paenibacillus yanchengensis</name>
    <dbReference type="NCBI Taxonomy" id="2035833"/>
    <lineage>
        <taxon>Bacteria</taxon>
        <taxon>Bacillati</taxon>
        <taxon>Bacillota</taxon>
        <taxon>Bacilli</taxon>
        <taxon>Bacillales</taxon>
        <taxon>Paenibacillaceae</taxon>
        <taxon>Paenibacillus</taxon>
    </lineage>
</organism>
<feature type="domain" description="ABC transmembrane type-1" evidence="8">
    <location>
        <begin position="74"/>
        <end position="272"/>
    </location>
</feature>
<evidence type="ECO:0000259" key="8">
    <source>
        <dbReference type="PROSITE" id="PS50928"/>
    </source>
</evidence>
<evidence type="ECO:0000313" key="9">
    <source>
        <dbReference type="EMBL" id="MFD2116614.1"/>
    </source>
</evidence>
<sequence length="291" mass="32673">MSDRSKSSRIFDYVNYSLLFIISMCALLPFLYILAVSFATNKEVLETKLLLFPTTFSLEAYRYLFSSATIIRSIFVTIYITLIGTSVNLLLTVLMAYPLARKELMGRKIILLGVTFTLLFSGGMIPTFLVVKELQLLDSIWSLILPTAISAFILIIVKNFFQQLPESLEEAAKMDGCSDLRILFQIVLPLSMPVLATFGLFYAVGHWNSFFNAILYINDYAKWPIQVWMRQIVILSQSGVGDSSQMDASQIPHAQTIKMATIVVSTLPIMLVYPFLQKHFAKGALMGSVKG</sequence>
<keyword evidence="6 7" id="KW-0472">Membrane</keyword>
<dbReference type="InterPro" id="IPR035906">
    <property type="entry name" value="MetI-like_sf"/>
</dbReference>
<evidence type="ECO:0000313" key="10">
    <source>
        <dbReference type="Proteomes" id="UP001597362"/>
    </source>
</evidence>
<name>A0ABW4YMC1_9BACL</name>
<dbReference type="PANTHER" id="PTHR43744:SF9">
    <property type="entry name" value="POLYGALACTURONAN_RHAMNOGALACTURONAN TRANSPORT SYSTEM PERMEASE PROTEIN YTCP"/>
    <property type="match status" value="1"/>
</dbReference>
<dbReference type="Pfam" id="PF00528">
    <property type="entry name" value="BPD_transp_1"/>
    <property type="match status" value="1"/>
</dbReference>
<feature type="transmembrane region" description="Helical" evidence="7">
    <location>
        <begin position="140"/>
        <end position="161"/>
    </location>
</feature>